<evidence type="ECO:0000313" key="3">
    <source>
        <dbReference type="Proteomes" id="UP000179157"/>
    </source>
</evidence>
<protein>
    <submittedName>
        <fullName evidence="2">Uncharacterized protein</fullName>
    </submittedName>
</protein>
<gene>
    <name evidence="2" type="ORF">A2Z21_04960</name>
</gene>
<keyword evidence="1" id="KW-1133">Transmembrane helix</keyword>
<name>A0A1F5UPU6_FRAXR</name>
<feature type="transmembrane region" description="Helical" evidence="1">
    <location>
        <begin position="12"/>
        <end position="30"/>
    </location>
</feature>
<reference evidence="2 3" key="1">
    <citation type="journal article" date="2016" name="Nat. Commun.">
        <title>Thousands of microbial genomes shed light on interconnected biogeochemical processes in an aquifer system.</title>
        <authorList>
            <person name="Anantharaman K."/>
            <person name="Brown C.T."/>
            <person name="Hug L.A."/>
            <person name="Sharon I."/>
            <person name="Castelle C.J."/>
            <person name="Probst A.J."/>
            <person name="Thomas B.C."/>
            <person name="Singh A."/>
            <person name="Wilkins M.J."/>
            <person name="Karaoz U."/>
            <person name="Brodie E.L."/>
            <person name="Williams K.H."/>
            <person name="Hubbard S.S."/>
            <person name="Banfield J.F."/>
        </authorList>
    </citation>
    <scope>NUCLEOTIDE SEQUENCE [LARGE SCALE GENOMIC DNA]</scope>
    <source>
        <strain evidence="3">RBG_16_55_9</strain>
    </source>
</reference>
<dbReference type="Proteomes" id="UP000179157">
    <property type="component" value="Unassembled WGS sequence"/>
</dbReference>
<sequence>MTEKPKWTGWHTLSLFLIFAVIVLLGLLVQSRIWTWLGALILLIVFAAVAGHGITGLWRGLLIDERNKMSLSRLQMTLWAIVVLSGFSTATFSNLVTGHANPLSIAIPSELWLLMGISTTSLVGSPLILRTKMGKNPNEKEKKRTFSIKETQGTDASQLDNVGLILVNKGPEDAEVSDLFVGEETGNGAHLDLGKIQMFYFTLILVLAYAVTLGTTLASG</sequence>
<evidence type="ECO:0000313" key="2">
    <source>
        <dbReference type="EMBL" id="OGF53173.1"/>
    </source>
</evidence>
<keyword evidence="1" id="KW-0472">Membrane</keyword>
<organism evidence="2 3">
    <name type="scientific">Fraserbacteria sp. (strain RBG_16_55_9)</name>
    <dbReference type="NCBI Taxonomy" id="1817864"/>
    <lineage>
        <taxon>Bacteria</taxon>
        <taxon>Candidatus Fraseribacteriota</taxon>
    </lineage>
</organism>
<feature type="transmembrane region" description="Helical" evidence="1">
    <location>
        <begin position="198"/>
        <end position="218"/>
    </location>
</feature>
<dbReference type="EMBL" id="MFGX01000113">
    <property type="protein sequence ID" value="OGF53173.1"/>
    <property type="molecule type" value="Genomic_DNA"/>
</dbReference>
<proteinExistence type="predicted"/>
<evidence type="ECO:0000256" key="1">
    <source>
        <dbReference type="SAM" id="Phobius"/>
    </source>
</evidence>
<accession>A0A1F5UPU6</accession>
<comment type="caution">
    <text evidence="2">The sequence shown here is derived from an EMBL/GenBank/DDBJ whole genome shotgun (WGS) entry which is preliminary data.</text>
</comment>
<feature type="non-terminal residue" evidence="2">
    <location>
        <position position="220"/>
    </location>
</feature>
<dbReference type="AlphaFoldDB" id="A0A1F5UPU6"/>
<dbReference type="STRING" id="1817864.A2Z21_04960"/>
<feature type="transmembrane region" description="Helical" evidence="1">
    <location>
        <begin position="36"/>
        <end position="58"/>
    </location>
</feature>
<feature type="transmembrane region" description="Helical" evidence="1">
    <location>
        <begin position="111"/>
        <end position="129"/>
    </location>
</feature>
<keyword evidence="1" id="KW-0812">Transmembrane</keyword>
<feature type="transmembrane region" description="Helical" evidence="1">
    <location>
        <begin position="78"/>
        <end position="99"/>
    </location>
</feature>